<dbReference type="OrthoDB" id="5428055at2759"/>
<keyword evidence="3" id="KW-1185">Reference proteome</keyword>
<evidence type="ECO:0000256" key="1">
    <source>
        <dbReference type="SAM" id="Coils"/>
    </source>
</evidence>
<feature type="coiled-coil region" evidence="1">
    <location>
        <begin position="276"/>
        <end position="324"/>
    </location>
</feature>
<evidence type="ECO:0000313" key="3">
    <source>
        <dbReference type="Proteomes" id="UP001056012"/>
    </source>
</evidence>
<dbReference type="AlphaFoldDB" id="A0A9Q8ZCR0"/>
<accession>A0A9Q8ZCR0</accession>
<name>A0A9Q8ZCR0_CURCL</name>
<dbReference type="VEuPathDB" id="FungiDB:yc1106_07104"/>
<keyword evidence="1" id="KW-0175">Coiled coil</keyword>
<reference evidence="2" key="1">
    <citation type="submission" date="2021-12" db="EMBL/GenBank/DDBJ databases">
        <title>Curvularia clavata genome.</title>
        <authorList>
            <person name="Cao Y."/>
        </authorList>
    </citation>
    <scope>NUCLEOTIDE SEQUENCE</scope>
    <source>
        <strain evidence="2">Yc1106</strain>
    </source>
</reference>
<dbReference type="EMBL" id="CP089278">
    <property type="protein sequence ID" value="USP79830.1"/>
    <property type="molecule type" value="Genomic_DNA"/>
</dbReference>
<dbReference type="Proteomes" id="UP001056012">
    <property type="component" value="Chromosome 5"/>
</dbReference>
<evidence type="ECO:0000313" key="2">
    <source>
        <dbReference type="EMBL" id="USP79830.1"/>
    </source>
</evidence>
<sequence>MLLGSLELSNASWETKVLMEFLLRQGNEEPTAEDDHGWMNGFNTYQLEFHMPHLLLRPSFQASDSTNEGSMADLSFLNLDNATGAVVPHSIYRRHMSLLICGWNDLQWTGYTFNRENNGGLDIEEIDKSVQPWDARRYWLHLVAHRKGIEAWKSRNICSNTTTKSGMLVEDIKISLDKTIQARELLQQLRDVLSITLRAYKRFAKLDGDKCYFSDITDCSSMLNKFFESSEKLANLPLKLSSLGYSCERFATHLDHMVHLENHHLIVESHRLSQERNTHQAASNRLHERLNELNEQNVVLTKEMRRLNEENTEAACANQAEEMKTNRSARVKPYFDAATPGIDSSDSTCRHFTTVNFLQAH</sequence>
<gene>
    <name evidence="2" type="ORF">yc1106_07104</name>
</gene>
<proteinExistence type="predicted"/>
<organism evidence="2 3">
    <name type="scientific">Curvularia clavata</name>
    <dbReference type="NCBI Taxonomy" id="95742"/>
    <lineage>
        <taxon>Eukaryota</taxon>
        <taxon>Fungi</taxon>
        <taxon>Dikarya</taxon>
        <taxon>Ascomycota</taxon>
        <taxon>Pezizomycotina</taxon>
        <taxon>Dothideomycetes</taxon>
        <taxon>Pleosporomycetidae</taxon>
        <taxon>Pleosporales</taxon>
        <taxon>Pleosporineae</taxon>
        <taxon>Pleosporaceae</taxon>
        <taxon>Curvularia</taxon>
    </lineage>
</organism>
<protein>
    <submittedName>
        <fullName evidence="2">Uncharacterized protein</fullName>
    </submittedName>
</protein>